<gene>
    <name evidence="1" type="ORF">CIPAW_13G151700</name>
</gene>
<evidence type="ECO:0000313" key="2">
    <source>
        <dbReference type="Proteomes" id="UP000811609"/>
    </source>
</evidence>
<keyword evidence="2" id="KW-1185">Reference proteome</keyword>
<protein>
    <submittedName>
        <fullName evidence="1">Uncharacterized protein</fullName>
    </submittedName>
</protein>
<dbReference type="AlphaFoldDB" id="A0A8T1NTV8"/>
<dbReference type="EMBL" id="CM031821">
    <property type="protein sequence ID" value="KAG6632333.1"/>
    <property type="molecule type" value="Genomic_DNA"/>
</dbReference>
<organism evidence="1 2">
    <name type="scientific">Carya illinoinensis</name>
    <name type="common">Pecan</name>
    <dbReference type="NCBI Taxonomy" id="32201"/>
    <lineage>
        <taxon>Eukaryota</taxon>
        <taxon>Viridiplantae</taxon>
        <taxon>Streptophyta</taxon>
        <taxon>Embryophyta</taxon>
        <taxon>Tracheophyta</taxon>
        <taxon>Spermatophyta</taxon>
        <taxon>Magnoliopsida</taxon>
        <taxon>eudicotyledons</taxon>
        <taxon>Gunneridae</taxon>
        <taxon>Pentapetalae</taxon>
        <taxon>rosids</taxon>
        <taxon>fabids</taxon>
        <taxon>Fagales</taxon>
        <taxon>Juglandaceae</taxon>
        <taxon>Carya</taxon>
    </lineage>
</organism>
<sequence length="99" mass="11121">MLSLAGNILPQRTSSFLKTELCSHPPFDGDSFSLPQPITPRLGHLTANSSVWRNLDICELLGIYLPISERRWAHEMHSFASRRWGVKCTASVYIFVGCS</sequence>
<comment type="caution">
    <text evidence="1">The sequence shown here is derived from an EMBL/GenBank/DDBJ whole genome shotgun (WGS) entry which is preliminary data.</text>
</comment>
<accession>A0A8T1NTV8</accession>
<dbReference type="Proteomes" id="UP000811609">
    <property type="component" value="Chromosome 13"/>
</dbReference>
<reference evidence="1" key="1">
    <citation type="submission" date="2020-12" db="EMBL/GenBank/DDBJ databases">
        <title>WGS assembly of Carya illinoinensis cv. Pawnee.</title>
        <authorList>
            <person name="Platts A."/>
            <person name="Shu S."/>
            <person name="Wright S."/>
            <person name="Barry K."/>
            <person name="Edger P."/>
            <person name="Pires J.C."/>
            <person name="Schmutz J."/>
        </authorList>
    </citation>
    <scope>NUCLEOTIDE SEQUENCE</scope>
    <source>
        <tissue evidence="1">Leaf</tissue>
    </source>
</reference>
<name>A0A8T1NTV8_CARIL</name>
<evidence type="ECO:0000313" key="1">
    <source>
        <dbReference type="EMBL" id="KAG6632333.1"/>
    </source>
</evidence>
<proteinExistence type="predicted"/>